<evidence type="ECO:0000256" key="5">
    <source>
        <dbReference type="ARBA" id="ARBA00023136"/>
    </source>
</evidence>
<dbReference type="OrthoDB" id="8907274at2759"/>
<protein>
    <submittedName>
        <fullName evidence="8">Lipid phosphate phosphohydrolase 1</fullName>
    </submittedName>
</protein>
<dbReference type="Proteomes" id="UP000054359">
    <property type="component" value="Unassembled WGS sequence"/>
</dbReference>
<keyword evidence="3 6" id="KW-0812">Transmembrane</keyword>
<name>A0A087SZY2_STEMI</name>
<dbReference type="Gene3D" id="1.20.144.10">
    <property type="entry name" value="Phosphatidic acid phosphatase type 2/haloperoxidase"/>
    <property type="match status" value="1"/>
</dbReference>
<dbReference type="PANTHER" id="PTHR10165:SF103">
    <property type="entry name" value="PHOSPHOLIPID PHOSPHATASE HOMOLOG 1.2 HOMOLOG"/>
    <property type="match status" value="1"/>
</dbReference>
<evidence type="ECO:0000313" key="8">
    <source>
        <dbReference type="EMBL" id="KFM58421.1"/>
    </source>
</evidence>
<keyword evidence="9" id="KW-1185">Reference proteome</keyword>
<feature type="transmembrane region" description="Helical" evidence="6">
    <location>
        <begin position="38"/>
        <end position="58"/>
    </location>
</feature>
<dbReference type="GO" id="GO:0007165">
    <property type="term" value="P:signal transduction"/>
    <property type="evidence" value="ECO:0007669"/>
    <property type="project" value="TreeGrafter"/>
</dbReference>
<evidence type="ECO:0000256" key="3">
    <source>
        <dbReference type="ARBA" id="ARBA00022692"/>
    </source>
</evidence>
<feature type="domain" description="Phosphatidic acid phosphatase type 2/haloperoxidase" evidence="7">
    <location>
        <begin position="35"/>
        <end position="185"/>
    </location>
</feature>
<evidence type="ECO:0000256" key="1">
    <source>
        <dbReference type="ARBA" id="ARBA00004141"/>
    </source>
</evidence>
<comment type="subcellular location">
    <subcellularLocation>
        <location evidence="1">Membrane</location>
        <topology evidence="1">Multi-pass membrane protein</topology>
    </subcellularLocation>
</comment>
<dbReference type="EMBL" id="KK112727">
    <property type="protein sequence ID" value="KFM58421.1"/>
    <property type="molecule type" value="Genomic_DNA"/>
</dbReference>
<keyword evidence="8" id="KW-0378">Hydrolase</keyword>
<evidence type="ECO:0000256" key="4">
    <source>
        <dbReference type="ARBA" id="ARBA00022989"/>
    </source>
</evidence>
<sequence length="202" mass="22974">MQLFAVLLGICGILISISEVLLQNSELGIKPRRRLYLKYYYSGILYVLAVTELLKLFFSKLRPHFLDSCVPDMSSIKCSDGYITSFNCTGKGPRWLIERDIYKSFPSGHSSLSCYAFVFIAIYIYSKAEHCKKTPLCTWWIRCIPLLSLIWTIVCCISRILDNRHFLQDVLTGLFIGVIGGLITVKICLKRASQAPLEKTSK</sequence>
<dbReference type="AlphaFoldDB" id="A0A087SZY2"/>
<dbReference type="InterPro" id="IPR043216">
    <property type="entry name" value="PAP-like"/>
</dbReference>
<dbReference type="GO" id="GO:0006644">
    <property type="term" value="P:phospholipid metabolic process"/>
    <property type="evidence" value="ECO:0007669"/>
    <property type="project" value="InterPro"/>
</dbReference>
<dbReference type="InterPro" id="IPR036938">
    <property type="entry name" value="PAP2/HPO_sf"/>
</dbReference>
<evidence type="ECO:0000259" key="7">
    <source>
        <dbReference type="SMART" id="SM00014"/>
    </source>
</evidence>
<feature type="non-terminal residue" evidence="8">
    <location>
        <position position="202"/>
    </location>
</feature>
<reference evidence="8 9" key="1">
    <citation type="submission" date="2013-11" db="EMBL/GenBank/DDBJ databases">
        <title>Genome sequencing of Stegodyphus mimosarum.</title>
        <authorList>
            <person name="Bechsgaard J."/>
        </authorList>
    </citation>
    <scope>NUCLEOTIDE SEQUENCE [LARGE SCALE GENOMIC DNA]</scope>
</reference>
<feature type="transmembrane region" description="Helical" evidence="6">
    <location>
        <begin position="139"/>
        <end position="160"/>
    </location>
</feature>
<dbReference type="PANTHER" id="PTHR10165">
    <property type="entry name" value="LIPID PHOSPHATE PHOSPHATASE"/>
    <property type="match status" value="1"/>
</dbReference>
<dbReference type="GO" id="GO:0008195">
    <property type="term" value="F:phosphatidate phosphatase activity"/>
    <property type="evidence" value="ECO:0007669"/>
    <property type="project" value="TreeGrafter"/>
</dbReference>
<organism evidence="8 9">
    <name type="scientific">Stegodyphus mimosarum</name>
    <name type="common">African social velvet spider</name>
    <dbReference type="NCBI Taxonomy" id="407821"/>
    <lineage>
        <taxon>Eukaryota</taxon>
        <taxon>Metazoa</taxon>
        <taxon>Ecdysozoa</taxon>
        <taxon>Arthropoda</taxon>
        <taxon>Chelicerata</taxon>
        <taxon>Arachnida</taxon>
        <taxon>Araneae</taxon>
        <taxon>Araneomorphae</taxon>
        <taxon>Entelegynae</taxon>
        <taxon>Eresoidea</taxon>
        <taxon>Eresidae</taxon>
        <taxon>Stegodyphus</taxon>
    </lineage>
</organism>
<proteinExistence type="inferred from homology"/>
<dbReference type="STRING" id="407821.A0A087SZY2"/>
<feature type="transmembrane region" description="Helical" evidence="6">
    <location>
        <begin position="166"/>
        <end position="189"/>
    </location>
</feature>
<evidence type="ECO:0000256" key="2">
    <source>
        <dbReference type="ARBA" id="ARBA00008816"/>
    </source>
</evidence>
<dbReference type="GO" id="GO:0046839">
    <property type="term" value="P:phospholipid dephosphorylation"/>
    <property type="evidence" value="ECO:0007669"/>
    <property type="project" value="TreeGrafter"/>
</dbReference>
<keyword evidence="5 6" id="KW-0472">Membrane</keyword>
<keyword evidence="4 6" id="KW-1133">Transmembrane helix</keyword>
<dbReference type="InterPro" id="IPR000326">
    <property type="entry name" value="PAP2/HPO"/>
</dbReference>
<dbReference type="Pfam" id="PF01569">
    <property type="entry name" value="PAP2"/>
    <property type="match status" value="1"/>
</dbReference>
<dbReference type="SUPFAM" id="SSF48317">
    <property type="entry name" value="Acid phosphatase/Vanadium-dependent haloperoxidase"/>
    <property type="match status" value="1"/>
</dbReference>
<dbReference type="GO" id="GO:0005886">
    <property type="term" value="C:plasma membrane"/>
    <property type="evidence" value="ECO:0007669"/>
    <property type="project" value="TreeGrafter"/>
</dbReference>
<dbReference type="OMA" id="WIVECAC"/>
<gene>
    <name evidence="8" type="ORF">X975_21384</name>
</gene>
<accession>A0A087SZY2</accession>
<evidence type="ECO:0000313" key="9">
    <source>
        <dbReference type="Proteomes" id="UP000054359"/>
    </source>
</evidence>
<comment type="similarity">
    <text evidence="2">Belongs to the PA-phosphatase related phosphoesterase family.</text>
</comment>
<dbReference type="SMART" id="SM00014">
    <property type="entry name" value="acidPPc"/>
    <property type="match status" value="1"/>
</dbReference>
<evidence type="ECO:0000256" key="6">
    <source>
        <dbReference type="SAM" id="Phobius"/>
    </source>
</evidence>